<dbReference type="PROSITE" id="PS00094">
    <property type="entry name" value="C5_MTASE_1"/>
    <property type="match status" value="1"/>
</dbReference>
<dbReference type="InterPro" id="IPR018117">
    <property type="entry name" value="C5_DNA_meth_AS"/>
</dbReference>
<dbReference type="PANTHER" id="PTHR10629">
    <property type="entry name" value="CYTOSINE-SPECIFIC METHYLTRANSFERASE"/>
    <property type="match status" value="1"/>
</dbReference>
<evidence type="ECO:0000256" key="5">
    <source>
        <dbReference type="ARBA" id="ARBA00022691"/>
    </source>
</evidence>
<sequence>MEQLNELALFAGAGGGILAGKLLGWRTVCAVEWEPYPASVLCARQNDGLLPPFPIWDDVQTFDGKPWAGIVDVVSGGFPCTDISAAGRGAGIDGEASGMWREMARIIYEVRPRFAFVENSPMLTSRGLGRVLGDLASMGFNARWGVLGAADVGANHQRDRIWIVGKYLPPPPPTWPTPTAHMSKETNAPSEHNRNTPTLTAQVNWPTPNASDYRDRGNMSNPCVQKRIDNGKQLGLSMVVHPTSGKLNPMWVEWLMGWPLGWTDLKPLEMDKSHCVQQPLGES</sequence>
<evidence type="ECO:0000256" key="9">
    <source>
        <dbReference type="SAM" id="MobiDB-lite"/>
    </source>
</evidence>
<feature type="compositionally biased region" description="Polar residues" evidence="9">
    <location>
        <begin position="185"/>
        <end position="210"/>
    </location>
</feature>
<dbReference type="GO" id="GO:0032259">
    <property type="term" value="P:methylation"/>
    <property type="evidence" value="ECO:0007669"/>
    <property type="project" value="UniProtKB-KW"/>
</dbReference>
<keyword evidence="2 8" id="KW-0489">Methyltransferase</keyword>
<dbReference type="EC" id="2.1.1.37" evidence="1"/>
<evidence type="ECO:0000256" key="4">
    <source>
        <dbReference type="ARBA" id="ARBA00022679"/>
    </source>
</evidence>
<protein>
    <recommendedName>
        <fullName evidence="1">DNA (cytosine-5-)-methyltransferase</fullName>
        <ecNumber evidence="1">2.1.1.37</ecNumber>
    </recommendedName>
</protein>
<keyword evidence="3" id="KW-0945">Host-virus interaction</keyword>
<dbReference type="EMBL" id="LR798414">
    <property type="protein sequence ID" value="CAB5230213.1"/>
    <property type="molecule type" value="Genomic_DNA"/>
</dbReference>
<dbReference type="GO" id="GO:0052170">
    <property type="term" value="P:symbiont-mediated suppression of host innate immune response"/>
    <property type="evidence" value="ECO:0007669"/>
    <property type="project" value="UniProtKB-KW"/>
</dbReference>
<keyword evidence="7" id="KW-1258">Restriction-modification system evasion by virus</keyword>
<evidence type="ECO:0000256" key="6">
    <source>
        <dbReference type="ARBA" id="ARBA00023280"/>
    </source>
</evidence>
<dbReference type="GO" id="GO:0099018">
    <property type="term" value="P:symbiont-mediated evasion of host restriction-modification system"/>
    <property type="evidence" value="ECO:0007669"/>
    <property type="project" value="UniProtKB-KW"/>
</dbReference>
<dbReference type="GO" id="GO:0044027">
    <property type="term" value="P:negative regulation of gene expression via chromosomal CpG island methylation"/>
    <property type="evidence" value="ECO:0007669"/>
    <property type="project" value="TreeGrafter"/>
</dbReference>
<dbReference type="InterPro" id="IPR029063">
    <property type="entry name" value="SAM-dependent_MTases_sf"/>
</dbReference>
<evidence type="ECO:0000256" key="1">
    <source>
        <dbReference type="ARBA" id="ARBA00011975"/>
    </source>
</evidence>
<keyword evidence="6" id="KW-0899">Viral immunoevasion</keyword>
<dbReference type="EMBL" id="LR796608">
    <property type="protein sequence ID" value="CAB4154177.1"/>
    <property type="molecule type" value="Genomic_DNA"/>
</dbReference>
<name>A0A6J5N5Y1_9CAUD</name>
<gene>
    <name evidence="11" type="ORF">UFOVP1570_47</name>
    <name evidence="10" type="ORF">UFOVP632_43</name>
</gene>
<evidence type="ECO:0000256" key="3">
    <source>
        <dbReference type="ARBA" id="ARBA00022632"/>
    </source>
</evidence>
<feature type="active site" evidence="8">
    <location>
        <position position="80"/>
    </location>
</feature>
<evidence type="ECO:0000256" key="7">
    <source>
        <dbReference type="ARBA" id="ARBA00033479"/>
    </source>
</evidence>
<dbReference type="GO" id="GO:0003886">
    <property type="term" value="F:DNA (cytosine-5-)-methyltransferase activity"/>
    <property type="evidence" value="ECO:0007669"/>
    <property type="project" value="UniProtKB-EC"/>
</dbReference>
<evidence type="ECO:0000256" key="2">
    <source>
        <dbReference type="ARBA" id="ARBA00022603"/>
    </source>
</evidence>
<dbReference type="GO" id="GO:0003677">
    <property type="term" value="F:DNA binding"/>
    <property type="evidence" value="ECO:0007669"/>
    <property type="project" value="TreeGrafter"/>
</dbReference>
<keyword evidence="3" id="KW-1090">Inhibition of host innate immune response by virus</keyword>
<dbReference type="Gene3D" id="3.40.50.150">
    <property type="entry name" value="Vaccinia Virus protein VP39"/>
    <property type="match status" value="1"/>
</dbReference>
<dbReference type="PANTHER" id="PTHR10629:SF52">
    <property type="entry name" value="DNA (CYTOSINE-5)-METHYLTRANSFERASE 1"/>
    <property type="match status" value="1"/>
</dbReference>
<proteinExistence type="inferred from homology"/>
<reference evidence="10" key="1">
    <citation type="submission" date="2020-04" db="EMBL/GenBank/DDBJ databases">
        <authorList>
            <person name="Chiriac C."/>
            <person name="Salcher M."/>
            <person name="Ghai R."/>
            <person name="Kavagutti S V."/>
        </authorList>
    </citation>
    <scope>NUCLEOTIDE SEQUENCE</scope>
</reference>
<comment type="similarity">
    <text evidence="8">Belongs to the class I-like SAM-binding methyltransferase superfamily. C5-methyltransferase family.</text>
</comment>
<evidence type="ECO:0000313" key="10">
    <source>
        <dbReference type="EMBL" id="CAB4154177.1"/>
    </source>
</evidence>
<evidence type="ECO:0000256" key="8">
    <source>
        <dbReference type="PROSITE-ProRule" id="PRU01016"/>
    </source>
</evidence>
<dbReference type="SUPFAM" id="SSF53335">
    <property type="entry name" value="S-adenosyl-L-methionine-dependent methyltransferases"/>
    <property type="match status" value="1"/>
</dbReference>
<evidence type="ECO:0000313" key="11">
    <source>
        <dbReference type="EMBL" id="CAB5230213.1"/>
    </source>
</evidence>
<dbReference type="InterPro" id="IPR050390">
    <property type="entry name" value="C5-Methyltransferase"/>
</dbReference>
<dbReference type="PROSITE" id="PS51679">
    <property type="entry name" value="SAM_MT_C5"/>
    <property type="match status" value="1"/>
</dbReference>
<organism evidence="10">
    <name type="scientific">uncultured Caudovirales phage</name>
    <dbReference type="NCBI Taxonomy" id="2100421"/>
    <lineage>
        <taxon>Viruses</taxon>
        <taxon>Duplodnaviria</taxon>
        <taxon>Heunggongvirae</taxon>
        <taxon>Uroviricota</taxon>
        <taxon>Caudoviricetes</taxon>
        <taxon>Peduoviridae</taxon>
        <taxon>Maltschvirus</taxon>
        <taxon>Maltschvirus maltsch</taxon>
    </lineage>
</organism>
<feature type="region of interest" description="Disordered" evidence="9">
    <location>
        <begin position="174"/>
        <end position="218"/>
    </location>
</feature>
<dbReference type="InterPro" id="IPR001525">
    <property type="entry name" value="C5_MeTfrase"/>
</dbReference>
<dbReference type="Pfam" id="PF00145">
    <property type="entry name" value="DNA_methylase"/>
    <property type="match status" value="1"/>
</dbReference>
<keyword evidence="5 8" id="KW-0949">S-adenosyl-L-methionine</keyword>
<accession>A0A6J5N5Y1</accession>
<keyword evidence="4 8" id="KW-0808">Transferase</keyword>